<name>A0A7S1XNC2_9STRA</name>
<evidence type="ECO:0000256" key="4">
    <source>
        <dbReference type="ARBA" id="ARBA00022837"/>
    </source>
</evidence>
<feature type="domain" description="EF-hand" evidence="5">
    <location>
        <begin position="105"/>
        <end position="140"/>
    </location>
</feature>
<dbReference type="PANTHER" id="PTHR23048:SF0">
    <property type="entry name" value="CALMODULIN LIKE 3"/>
    <property type="match status" value="1"/>
</dbReference>
<dbReference type="Pfam" id="PF13499">
    <property type="entry name" value="EF-hand_7"/>
    <property type="match status" value="2"/>
</dbReference>
<dbReference type="InterPro" id="IPR018247">
    <property type="entry name" value="EF_Hand_1_Ca_BS"/>
</dbReference>
<proteinExistence type="inferred from homology"/>
<dbReference type="Gene3D" id="1.10.238.10">
    <property type="entry name" value="EF-hand"/>
    <property type="match status" value="2"/>
</dbReference>
<evidence type="ECO:0000256" key="2">
    <source>
        <dbReference type="ARBA" id="ARBA00020786"/>
    </source>
</evidence>
<dbReference type="FunFam" id="1.10.238.10:FF:000178">
    <property type="entry name" value="Calmodulin-2 A"/>
    <property type="match status" value="1"/>
</dbReference>
<sequence>MSTTRRRWHERETMTNLMPTSTDPLFKFPDEDEIEELRDLFLVFDRNGDGSIQASELSQVLARMGQPLSMAEVEAMINEVDNDGNGTVEFPEFLTMMMRKEVGFSIEQSVKDAFRSVDPNGSGLIQIEELKAILRGQGEDISDDQLRDIILGNGAYGDDCTDYDAFVTSVLHRV</sequence>
<feature type="domain" description="EF-hand" evidence="5">
    <location>
        <begin position="32"/>
        <end position="67"/>
    </location>
</feature>
<gene>
    <name evidence="6" type="ORF">PPAR1163_LOCUS6755</name>
</gene>
<dbReference type="EMBL" id="HBGJ01010843">
    <property type="protein sequence ID" value="CAD9248396.1"/>
    <property type="molecule type" value="Transcribed_RNA"/>
</dbReference>
<dbReference type="PANTHER" id="PTHR23048">
    <property type="entry name" value="MYOSIN LIGHT CHAIN 1, 3"/>
    <property type="match status" value="1"/>
</dbReference>
<dbReference type="CDD" id="cd00051">
    <property type="entry name" value="EFh"/>
    <property type="match status" value="1"/>
</dbReference>
<dbReference type="InterPro" id="IPR002048">
    <property type="entry name" value="EF_hand_dom"/>
</dbReference>
<dbReference type="GO" id="GO:0016460">
    <property type="term" value="C:myosin II complex"/>
    <property type="evidence" value="ECO:0007669"/>
    <property type="project" value="TreeGrafter"/>
</dbReference>
<evidence type="ECO:0000313" key="6">
    <source>
        <dbReference type="EMBL" id="CAD9248396.1"/>
    </source>
</evidence>
<dbReference type="AlphaFoldDB" id="A0A7S1XNC2"/>
<keyword evidence="3" id="KW-0677">Repeat</keyword>
<organism evidence="6">
    <name type="scientific">Phaeomonas parva</name>
    <dbReference type="NCBI Taxonomy" id="124430"/>
    <lineage>
        <taxon>Eukaryota</taxon>
        <taxon>Sar</taxon>
        <taxon>Stramenopiles</taxon>
        <taxon>Ochrophyta</taxon>
        <taxon>Pinguiophyceae</taxon>
        <taxon>Pinguiochrysidales</taxon>
        <taxon>Pinguiochrysidaceae</taxon>
        <taxon>Phaeomonas</taxon>
    </lineage>
</organism>
<evidence type="ECO:0000259" key="5">
    <source>
        <dbReference type="PROSITE" id="PS50222"/>
    </source>
</evidence>
<comment type="similarity">
    <text evidence="1">Belongs to the centrin family.</text>
</comment>
<dbReference type="PROSITE" id="PS50222">
    <property type="entry name" value="EF_HAND_2"/>
    <property type="match status" value="3"/>
</dbReference>
<dbReference type="InterPro" id="IPR050230">
    <property type="entry name" value="CALM/Myosin/TropC-like"/>
</dbReference>
<dbReference type="PROSITE" id="PS00018">
    <property type="entry name" value="EF_HAND_1"/>
    <property type="match status" value="3"/>
</dbReference>
<accession>A0A7S1XNC2</accession>
<keyword evidence="4" id="KW-0106">Calcium</keyword>
<evidence type="ECO:0000256" key="3">
    <source>
        <dbReference type="ARBA" id="ARBA00022737"/>
    </source>
</evidence>
<dbReference type="SMART" id="SM00054">
    <property type="entry name" value="EFh"/>
    <property type="match status" value="3"/>
</dbReference>
<reference evidence="6" key="1">
    <citation type="submission" date="2021-01" db="EMBL/GenBank/DDBJ databases">
        <authorList>
            <person name="Corre E."/>
            <person name="Pelletier E."/>
            <person name="Niang G."/>
            <person name="Scheremetjew M."/>
            <person name="Finn R."/>
            <person name="Kale V."/>
            <person name="Holt S."/>
            <person name="Cochrane G."/>
            <person name="Meng A."/>
            <person name="Brown T."/>
            <person name="Cohen L."/>
        </authorList>
    </citation>
    <scope>NUCLEOTIDE SEQUENCE</scope>
    <source>
        <strain evidence="6">CCMP2877</strain>
    </source>
</reference>
<protein>
    <recommendedName>
        <fullName evidence="2">Calmodulin</fullName>
    </recommendedName>
</protein>
<dbReference type="InterPro" id="IPR011992">
    <property type="entry name" value="EF-hand-dom_pair"/>
</dbReference>
<dbReference type="GO" id="GO:0005509">
    <property type="term" value="F:calcium ion binding"/>
    <property type="evidence" value="ECO:0007669"/>
    <property type="project" value="InterPro"/>
</dbReference>
<evidence type="ECO:0000256" key="1">
    <source>
        <dbReference type="ARBA" id="ARBA00005253"/>
    </source>
</evidence>
<dbReference type="SUPFAM" id="SSF47473">
    <property type="entry name" value="EF-hand"/>
    <property type="match status" value="1"/>
</dbReference>
<feature type="domain" description="EF-hand" evidence="5">
    <location>
        <begin position="68"/>
        <end position="103"/>
    </location>
</feature>